<feature type="domain" description="DSBA-like thioredoxin" evidence="1">
    <location>
        <begin position="9"/>
        <end position="204"/>
    </location>
</feature>
<keyword evidence="3" id="KW-1185">Reference proteome</keyword>
<evidence type="ECO:0000259" key="1">
    <source>
        <dbReference type="Pfam" id="PF01323"/>
    </source>
</evidence>
<evidence type="ECO:0000313" key="2">
    <source>
        <dbReference type="EMBL" id="MDU0328516.1"/>
    </source>
</evidence>
<name>A0ABU3S044_9MICO</name>
<proteinExistence type="predicted"/>
<dbReference type="Pfam" id="PF01323">
    <property type="entry name" value="DSBA"/>
    <property type="match status" value="1"/>
</dbReference>
<dbReference type="Gene3D" id="3.40.30.10">
    <property type="entry name" value="Glutaredoxin"/>
    <property type="match status" value="1"/>
</dbReference>
<accession>A0ABU3S044</accession>
<dbReference type="InterPro" id="IPR036249">
    <property type="entry name" value="Thioredoxin-like_sf"/>
</dbReference>
<reference evidence="2 3" key="1">
    <citation type="submission" date="2023-09" db="EMBL/GenBank/DDBJ databases">
        <title>Microbacterium fusihabitans sp. nov., Microbacterium phycihabitans sp. nov., and Microbacterium cervinum sp. nov., isolated from dried seaweeds of beach.</title>
        <authorList>
            <person name="Lee S.D."/>
        </authorList>
    </citation>
    <scope>NUCLEOTIDE SEQUENCE [LARGE SCALE GENOMIC DNA]</scope>
    <source>
        <strain evidence="2 3">KSW2-21</strain>
    </source>
</reference>
<dbReference type="RefSeq" id="WP_316002110.1">
    <property type="nucleotide sequence ID" value="NZ_JAWDIU010000008.1"/>
</dbReference>
<protein>
    <submittedName>
        <fullName evidence="2">DsbA family oxidoreductase</fullName>
    </submittedName>
</protein>
<dbReference type="CDD" id="cd03024">
    <property type="entry name" value="DsbA_FrnE"/>
    <property type="match status" value="1"/>
</dbReference>
<comment type="caution">
    <text evidence="2">The sequence shown here is derived from an EMBL/GenBank/DDBJ whole genome shotgun (WGS) entry which is preliminary data.</text>
</comment>
<sequence length="211" mass="23567">MTASIPIRIDVWSDVQCIWCYISSARLRTAIARHPGPVEIVHHSFQLSPEAPIEIDRDAQIRSHNMGSERMQQIMKQLRQLTAEEGLPYDPDRTQPTNSHQALELLHHAGTLGKRAELTQRLFEAYFVEGRHIGHTDELLVMAEETGLDRSAASAALTEQHHVADVDADIRQAHQLGVRGVPFYVINNTYGLSGAQPVEQFTAAFSQVSGR</sequence>
<dbReference type="InterPro" id="IPR001853">
    <property type="entry name" value="DSBA-like_thioredoxin_dom"/>
</dbReference>
<dbReference type="PANTHER" id="PTHR13887:SF41">
    <property type="entry name" value="THIOREDOXIN SUPERFAMILY PROTEIN"/>
    <property type="match status" value="1"/>
</dbReference>
<dbReference type="SUPFAM" id="SSF52833">
    <property type="entry name" value="Thioredoxin-like"/>
    <property type="match status" value="1"/>
</dbReference>
<evidence type="ECO:0000313" key="3">
    <source>
        <dbReference type="Proteomes" id="UP001256673"/>
    </source>
</evidence>
<organism evidence="2 3">
    <name type="scientific">Microbacterium algihabitans</name>
    <dbReference type="NCBI Taxonomy" id="3075992"/>
    <lineage>
        <taxon>Bacteria</taxon>
        <taxon>Bacillati</taxon>
        <taxon>Actinomycetota</taxon>
        <taxon>Actinomycetes</taxon>
        <taxon>Micrococcales</taxon>
        <taxon>Microbacteriaceae</taxon>
        <taxon>Microbacterium</taxon>
    </lineage>
</organism>
<dbReference type="EMBL" id="JAWDIU010000008">
    <property type="protein sequence ID" value="MDU0328516.1"/>
    <property type="molecule type" value="Genomic_DNA"/>
</dbReference>
<gene>
    <name evidence="2" type="ORF">RWH43_17285</name>
</gene>
<dbReference type="PANTHER" id="PTHR13887">
    <property type="entry name" value="GLUTATHIONE S-TRANSFERASE KAPPA"/>
    <property type="match status" value="1"/>
</dbReference>
<dbReference type="Proteomes" id="UP001256673">
    <property type="component" value="Unassembled WGS sequence"/>
</dbReference>